<keyword evidence="2" id="KW-1185">Reference proteome</keyword>
<dbReference type="RefSeq" id="WP_159750013.1">
    <property type="nucleotide sequence ID" value="NZ_WUQX01000001.1"/>
</dbReference>
<proteinExistence type="predicted"/>
<name>A0A7X3ME44_9FIRM</name>
<evidence type="ECO:0000313" key="1">
    <source>
        <dbReference type="EMBL" id="MXP74661.1"/>
    </source>
</evidence>
<dbReference type="Proteomes" id="UP000460412">
    <property type="component" value="Unassembled WGS sequence"/>
</dbReference>
<dbReference type="EMBL" id="WUQX01000001">
    <property type="protein sequence ID" value="MXP74661.1"/>
    <property type="molecule type" value="Genomic_DNA"/>
</dbReference>
<accession>A0A7X3ME44</accession>
<organism evidence="1 2">
    <name type="scientific">Sporofaciens musculi</name>
    <dbReference type="NCBI Taxonomy" id="2681861"/>
    <lineage>
        <taxon>Bacteria</taxon>
        <taxon>Bacillati</taxon>
        <taxon>Bacillota</taxon>
        <taxon>Clostridia</taxon>
        <taxon>Lachnospirales</taxon>
        <taxon>Lachnospiraceae</taxon>
        <taxon>Sporofaciens</taxon>
    </lineage>
</organism>
<evidence type="ECO:0000313" key="2">
    <source>
        <dbReference type="Proteomes" id="UP000460412"/>
    </source>
</evidence>
<dbReference type="AlphaFoldDB" id="A0A7X3ME44"/>
<sequence length="129" mass="15359">MCLSVVIIILIIFIQNREVTVHDSFSETGTNQYTEEITIIANRLIIWDTEEFAEEIIQKCIENSFKEIRFSYDLRGYPTELRIHVYTNKLLWHNHVKSFEIIYAQDSSNNPPYNIKDNPEKFEMKIIKN</sequence>
<reference evidence="1 2" key="1">
    <citation type="submission" date="2019-12" db="EMBL/GenBank/DDBJ databases">
        <title>Sporaefaciens musculi gen. nov., sp. nov., a novel bacterium isolated from the caecum of an obese mouse.</title>
        <authorList>
            <person name="Rasmussen T.S."/>
            <person name="Streidl T."/>
            <person name="Hitch T.C.A."/>
            <person name="Wortmann E."/>
            <person name="Deptula P."/>
            <person name="Hansen M."/>
            <person name="Nielsen D.S."/>
            <person name="Clavel T."/>
            <person name="Vogensen F.K."/>
        </authorList>
    </citation>
    <scope>NUCLEOTIDE SEQUENCE [LARGE SCALE GENOMIC DNA]</scope>
    <source>
        <strain evidence="1 2">WCA-9-b2</strain>
    </source>
</reference>
<comment type="caution">
    <text evidence="1">The sequence shown here is derived from an EMBL/GenBank/DDBJ whole genome shotgun (WGS) entry which is preliminary data.</text>
</comment>
<gene>
    <name evidence="1" type="ORF">GN277_04495</name>
</gene>
<protein>
    <submittedName>
        <fullName evidence="1">Uncharacterized protein</fullName>
    </submittedName>
</protein>